<dbReference type="AlphaFoldDB" id="A0A542DRV9"/>
<dbReference type="Gene3D" id="3.40.30.10">
    <property type="entry name" value="Glutaredoxin"/>
    <property type="match status" value="1"/>
</dbReference>
<evidence type="ECO:0000313" key="2">
    <source>
        <dbReference type="EMBL" id="TQJ05819.1"/>
    </source>
</evidence>
<dbReference type="GO" id="GO:0045454">
    <property type="term" value="P:cell redox homeostasis"/>
    <property type="evidence" value="ECO:0007669"/>
    <property type="project" value="TreeGrafter"/>
</dbReference>
<dbReference type="Proteomes" id="UP000320876">
    <property type="component" value="Unassembled WGS sequence"/>
</dbReference>
<dbReference type="SUPFAM" id="SSF52833">
    <property type="entry name" value="Thioredoxin-like"/>
    <property type="match status" value="1"/>
</dbReference>
<dbReference type="EMBL" id="VFML01000001">
    <property type="protein sequence ID" value="TQJ05819.1"/>
    <property type="molecule type" value="Genomic_DNA"/>
</dbReference>
<dbReference type="PANTHER" id="PTHR34386:SF1">
    <property type="entry name" value="GLUTAREDOXIN-LIKE PROTEIN NRDH"/>
    <property type="match status" value="1"/>
</dbReference>
<organism evidence="2 3">
    <name type="scientific">Amycolatopsis cihanbeyliensis</name>
    <dbReference type="NCBI Taxonomy" id="1128664"/>
    <lineage>
        <taxon>Bacteria</taxon>
        <taxon>Bacillati</taxon>
        <taxon>Actinomycetota</taxon>
        <taxon>Actinomycetes</taxon>
        <taxon>Pseudonocardiales</taxon>
        <taxon>Pseudonocardiaceae</taxon>
        <taxon>Amycolatopsis</taxon>
    </lineage>
</organism>
<sequence>MNTDRTRETTEIELYWRPGCPFCMALQRPLRRSGLPVREINIWEEPEAAARVRAVAGGNETVPTVFVGEHAMVNPSFRELEAAVREHAPQLLEHAEPAPRRGIWPFRRHA</sequence>
<dbReference type="InterPro" id="IPR036249">
    <property type="entry name" value="Thioredoxin-like_sf"/>
</dbReference>
<evidence type="ECO:0000313" key="3">
    <source>
        <dbReference type="Proteomes" id="UP000320876"/>
    </source>
</evidence>
<dbReference type="PROSITE" id="PS51354">
    <property type="entry name" value="GLUTAREDOXIN_2"/>
    <property type="match status" value="1"/>
</dbReference>
<accession>A0A542DRV9</accession>
<dbReference type="Pfam" id="PF00462">
    <property type="entry name" value="Glutaredoxin"/>
    <property type="match status" value="1"/>
</dbReference>
<dbReference type="PANTHER" id="PTHR34386">
    <property type="entry name" value="GLUTAREDOXIN"/>
    <property type="match status" value="1"/>
</dbReference>
<dbReference type="RefSeq" id="WP_142001295.1">
    <property type="nucleotide sequence ID" value="NZ_VFML01000001.1"/>
</dbReference>
<name>A0A542DRV9_AMYCI</name>
<dbReference type="OrthoDB" id="8991911at2"/>
<protein>
    <submittedName>
        <fullName evidence="2">Glutaredoxin-like protein</fullName>
    </submittedName>
</protein>
<proteinExistence type="predicted"/>
<reference evidence="2 3" key="1">
    <citation type="submission" date="2019-06" db="EMBL/GenBank/DDBJ databases">
        <title>Sequencing the genomes of 1000 actinobacteria strains.</title>
        <authorList>
            <person name="Klenk H.-P."/>
        </authorList>
    </citation>
    <scope>NUCLEOTIDE SEQUENCE [LARGE SCALE GENOMIC DNA]</scope>
    <source>
        <strain evidence="2 3">DSM 45679</strain>
    </source>
</reference>
<comment type="caution">
    <text evidence="2">The sequence shown here is derived from an EMBL/GenBank/DDBJ whole genome shotgun (WGS) entry which is preliminary data.</text>
</comment>
<evidence type="ECO:0000259" key="1">
    <source>
        <dbReference type="Pfam" id="PF00462"/>
    </source>
</evidence>
<gene>
    <name evidence="2" type="ORF">FB471_5660</name>
</gene>
<feature type="domain" description="Glutaredoxin" evidence="1">
    <location>
        <begin position="12"/>
        <end position="69"/>
    </location>
</feature>
<keyword evidence="3" id="KW-1185">Reference proteome</keyword>
<dbReference type="GO" id="GO:0009055">
    <property type="term" value="F:electron transfer activity"/>
    <property type="evidence" value="ECO:0007669"/>
    <property type="project" value="TreeGrafter"/>
</dbReference>
<dbReference type="InterPro" id="IPR051548">
    <property type="entry name" value="Grx-like_ET"/>
</dbReference>
<dbReference type="InterPro" id="IPR002109">
    <property type="entry name" value="Glutaredoxin"/>
</dbReference>